<evidence type="ECO:0000313" key="3">
    <source>
        <dbReference type="EnsemblMetazoa" id="HelroP161832"/>
    </source>
</evidence>
<dbReference type="EMBL" id="KB096742">
    <property type="protein sequence ID" value="ESO02551.1"/>
    <property type="molecule type" value="Genomic_DNA"/>
</dbReference>
<reference evidence="2 4" key="2">
    <citation type="journal article" date="2013" name="Nature">
        <title>Insights into bilaterian evolution from three spiralian genomes.</title>
        <authorList>
            <person name="Simakov O."/>
            <person name="Marletaz F."/>
            <person name="Cho S.J."/>
            <person name="Edsinger-Gonzales E."/>
            <person name="Havlak P."/>
            <person name="Hellsten U."/>
            <person name="Kuo D.H."/>
            <person name="Larsson T."/>
            <person name="Lv J."/>
            <person name="Arendt D."/>
            <person name="Savage R."/>
            <person name="Osoegawa K."/>
            <person name="de Jong P."/>
            <person name="Grimwood J."/>
            <person name="Chapman J.A."/>
            <person name="Shapiro H."/>
            <person name="Aerts A."/>
            <person name="Otillar R.P."/>
            <person name="Terry A.Y."/>
            <person name="Boore J.L."/>
            <person name="Grigoriev I.V."/>
            <person name="Lindberg D.R."/>
            <person name="Seaver E.C."/>
            <person name="Weisblat D.A."/>
            <person name="Putnam N.H."/>
            <person name="Rokhsar D.S."/>
        </authorList>
    </citation>
    <scope>NUCLEOTIDE SEQUENCE</scope>
</reference>
<reference evidence="4" key="1">
    <citation type="submission" date="2012-12" db="EMBL/GenBank/DDBJ databases">
        <authorList>
            <person name="Hellsten U."/>
            <person name="Grimwood J."/>
            <person name="Chapman J.A."/>
            <person name="Shapiro H."/>
            <person name="Aerts A."/>
            <person name="Otillar R.P."/>
            <person name="Terry A.Y."/>
            <person name="Boore J.L."/>
            <person name="Simakov O."/>
            <person name="Marletaz F."/>
            <person name="Cho S.-J."/>
            <person name="Edsinger-Gonzales E."/>
            <person name="Havlak P."/>
            <person name="Kuo D.-H."/>
            <person name="Larsson T."/>
            <person name="Lv J."/>
            <person name="Arendt D."/>
            <person name="Savage R."/>
            <person name="Osoegawa K."/>
            <person name="de Jong P."/>
            <person name="Lindberg D.R."/>
            <person name="Seaver E.C."/>
            <person name="Weisblat D.A."/>
            <person name="Putnam N.H."/>
            <person name="Grigoriev I.V."/>
            <person name="Rokhsar D.S."/>
        </authorList>
    </citation>
    <scope>NUCLEOTIDE SEQUENCE</scope>
</reference>
<dbReference type="InParanoid" id="T1ERY5"/>
<protein>
    <submittedName>
        <fullName evidence="2 3">Uncharacterized protein</fullName>
    </submittedName>
</protein>
<evidence type="ECO:0000313" key="2">
    <source>
        <dbReference type="EMBL" id="ESO02551.1"/>
    </source>
</evidence>
<dbReference type="RefSeq" id="XP_009019959.1">
    <property type="nucleotide sequence ID" value="XM_009021711.1"/>
</dbReference>
<dbReference type="KEGG" id="hro:HELRODRAFT_161832"/>
<keyword evidence="4" id="KW-1185">Reference proteome</keyword>
<evidence type="ECO:0000256" key="1">
    <source>
        <dbReference type="SAM" id="MobiDB-lite"/>
    </source>
</evidence>
<dbReference type="Proteomes" id="UP000015101">
    <property type="component" value="Unassembled WGS sequence"/>
</dbReference>
<accession>T1ERY5</accession>
<gene>
    <name evidence="3" type="primary">20199335</name>
    <name evidence="2" type="ORF">HELRODRAFT_161832</name>
</gene>
<dbReference type="HOGENOM" id="CLU_244474_0_0_1"/>
<dbReference type="EnsemblMetazoa" id="HelroT161832">
    <property type="protein sequence ID" value="HelroP161832"/>
    <property type="gene ID" value="HelroG161832"/>
</dbReference>
<organism evidence="3 4">
    <name type="scientific">Helobdella robusta</name>
    <name type="common">Californian leech</name>
    <dbReference type="NCBI Taxonomy" id="6412"/>
    <lineage>
        <taxon>Eukaryota</taxon>
        <taxon>Metazoa</taxon>
        <taxon>Spiralia</taxon>
        <taxon>Lophotrochozoa</taxon>
        <taxon>Annelida</taxon>
        <taxon>Clitellata</taxon>
        <taxon>Hirudinea</taxon>
        <taxon>Rhynchobdellida</taxon>
        <taxon>Glossiphoniidae</taxon>
        <taxon>Helobdella</taxon>
    </lineage>
</organism>
<feature type="compositionally biased region" description="Polar residues" evidence="1">
    <location>
        <begin position="1384"/>
        <end position="1402"/>
    </location>
</feature>
<dbReference type="CTD" id="20199335"/>
<sequence length="1596" mass="182973">MYAQLFDNENNLLSQVFQTNKTDCDAPTSSFLTKMESHDPNETISVEDKIEKVDFAINLSKQSLPTFEKFSDSKCENEENYLSEGRESILKSIMSPSTFKQLLEGVRDIISPTKDPDWTFDPTNNANDPCTENEQISTSNTMEMLNNKCIIVPDSDDTFCKMDTLESAFIGFNNQLAYLTKADSQPVLASFESKLSDKILQYKNIIKMPAGSDVQAGKIKSKLKYPLKTVKSVPAFVNPSFMFDRGLSNETSIRTQNLDVVDVDDKNDDQVMIKSCSTSFAESNITTLSEDTPNFNWSSLRDLSIPLEKVLAELDQTLQPFISKEKEESSMNSSLETSPTLNSLMKRCPSYNNILTHASLFEEHALVKESEHSASTSDVDSTFAEVTATLQETTSELETLKFDLENNKKWFQKSLQDKKVDEQKYDDIVSIVKCDVPEKTELSPLNSDVEPAVNNLNQSSETCFLTDTPENENIINSQETNSTEIENAKMKKKKQHLAPVSPVKLNLEDKPNANIDDETNEVKLTKSKSELMRLFSMSRHRDMSPEPIFLEGLKSPCLIEPEMDEVHFLSDEDLREIDLDEDIPPKHLLKNLNKKQSSANAEVKNNEIHYYQFPSTYQNYHSGSKYYADVEKNNSMGNGDKMAKSEAAEKQIKPQSKSLDLKIKPFNQMKTITNSLDERKLTHSDKAKSHLESERDTDDKIAYSETMLEKFIDITSSLFRQATGKLEPEIPPSLHRRHSSLWKETKRKYNSLDENVTLTKSDSAKSKSGWSVKSYSLDSPAADYHVNQMNKDDEHFWKHVKEIDQRPSHLFGFVPRGDDDAYSVDKSTTSVVDDLLRNTSSRSYLTEEDDLQTKIINESFQNIQELMKIADVKTSSTYISECLSDANAAAGESNANANKVMQRNDSDDGEVVDIFGIKISKSKHYLHQRIKDEIKIVTATKRLRIDEAEEIRMMEAVMAEREKIRKIKEYPPAPNNYREVKNNQLDYRYDYTSEDTEPIEPNIQETFEEEYIDDECIDDVLLAKSKLSEDFQNILNDISDLPLLIDKKHSRASSASSYTGSSTSVEAYEAPKNYTERGNRKWYFNTAGNRNRNRSESSNSCFSDSFVKNKPRQGKLESRSSQMIYPVEDDQVAVAEAYSNVAPTSISYSLPGSRSSSMSRSINSNFSSDYDCFYNVNNDNYHDNFDYYQKYDPDYEYLCRLEKEEQMKQEKLNRLRVEIEKRRKHLLVMTPTQPAHASNSAWQTWNQPQNYWQSELNHRQQMEWLRRDDYMEKKMHIDENSGIIKPIDYQISRQRPLTYNRFNSEHDFHSKNLLIQQQRQQQQQQLLQQQKYFPDYYAQMYYQQPNTEPQYLHASPKKSSSDQRLTPINLTDLLGISDVQRALANSQSGSPLNRKSYSSPTKNIIHPIQTRETSRQNPYHTLAQTYRQYHQPTKFNQTSDSRHYYRATQSNQTETSESEESLLHYCLPTHGSSRDSGVSSNGMMAEVPAQNDQLPTTRSRSGDLFAMQNSSPAPHYATYRKKVASNLCRMGLNVLNEKKYPKQTNSAAALKCYNTGPQLEQGCAAARDEQNTEMNRRLLCEQATPLERGFARSPSD</sequence>
<reference evidence="3" key="3">
    <citation type="submission" date="2015-06" db="UniProtKB">
        <authorList>
            <consortium name="EnsemblMetazoa"/>
        </authorList>
    </citation>
    <scope>IDENTIFICATION</scope>
</reference>
<feature type="region of interest" description="Disordered" evidence="1">
    <location>
        <begin position="1384"/>
        <end position="1417"/>
    </location>
</feature>
<dbReference type="GeneID" id="20199335"/>
<dbReference type="EMBL" id="AMQM01000926">
    <property type="status" value="NOT_ANNOTATED_CDS"/>
    <property type="molecule type" value="Genomic_DNA"/>
</dbReference>
<proteinExistence type="predicted"/>
<evidence type="ECO:0000313" key="4">
    <source>
        <dbReference type="Proteomes" id="UP000015101"/>
    </source>
</evidence>
<name>T1ERY5_HELRO</name>